<dbReference type="InterPro" id="IPR027417">
    <property type="entry name" value="P-loop_NTPase"/>
</dbReference>
<dbReference type="Pfam" id="PF22534">
    <property type="entry name" value="RFC_C"/>
    <property type="match status" value="1"/>
</dbReference>
<comment type="subcellular location">
    <subcellularLocation>
        <location evidence="2">Nucleus</location>
    </subcellularLocation>
</comment>
<dbReference type="FunFam" id="1.20.272.10:FF:000002">
    <property type="entry name" value="Replication factor C subunit 3"/>
    <property type="match status" value="1"/>
</dbReference>
<comment type="similarity">
    <text evidence="3">Belongs to the activator 1 small subunits family.</text>
</comment>
<dbReference type="Pfam" id="PF13177">
    <property type="entry name" value="DNA_pol3_delta2"/>
    <property type="match status" value="1"/>
</dbReference>
<dbReference type="SUPFAM" id="SSF52540">
    <property type="entry name" value="P-loop containing nucleoside triphosphate hydrolases"/>
    <property type="match status" value="1"/>
</dbReference>
<dbReference type="SMART" id="SM00382">
    <property type="entry name" value="AAA"/>
    <property type="match status" value="1"/>
</dbReference>
<keyword evidence="5" id="KW-0539">Nucleus</keyword>
<dbReference type="FunFam" id="3.40.50.300:FF:000136">
    <property type="entry name" value="Replication factor C subunit 5"/>
    <property type="match status" value="1"/>
</dbReference>
<dbReference type="GO" id="GO:0003689">
    <property type="term" value="F:DNA clamp loader activity"/>
    <property type="evidence" value="ECO:0007669"/>
    <property type="project" value="TreeGrafter"/>
</dbReference>
<dbReference type="Pfam" id="PF21960">
    <property type="entry name" value="RCF1-5-like_lid"/>
    <property type="match status" value="1"/>
</dbReference>
<sequence>MLWVDKYRPRTFDKLIIHKELGANIKQLVSDGDCPHMLFYGQPGVGKKTLIMCTLREMFGPSVEKLVVETKPWKIELPNRKLEIEMTTVSSNDHVEMNPSDVGNNDRYVVQEIIKEMARSRPVDVHGNRGFKVLVLNEVDKMTREAQAALRRTMEKYSTACRLIMVCNNASKVLEPVRSRCICVRVSAPTDEEVAQVLKHVAHGEKLAVPPAFAGRVVAEADRNLRRALLSLETSKVQQYPFRDDQQVQRPDYEMYIAEIASDVMAEQSPKRLYQVRGKVYELLANCIPPELVIRTLSRELIRKLDDEMKHKVAELAAQYEHRLQEGSKAIYHVEAFIAMFMRHYKEWMINMTDGF</sequence>
<comment type="function">
    <text evidence="1">May be involved in DNA replication and thus regulate cell proliferation.</text>
</comment>
<gene>
    <name evidence="7" type="primary">RFC3_5</name>
    <name evidence="7" type="ORF">TSPGSL018_19703</name>
</gene>
<protein>
    <submittedName>
        <fullName evidence="7">Replication factor C subunit 3/5</fullName>
    </submittedName>
</protein>
<evidence type="ECO:0000256" key="1">
    <source>
        <dbReference type="ARBA" id="ARBA00002386"/>
    </source>
</evidence>
<evidence type="ECO:0000313" key="7">
    <source>
        <dbReference type="EMBL" id="JAC76618.1"/>
    </source>
</evidence>
<dbReference type="Gene3D" id="1.10.8.60">
    <property type="match status" value="1"/>
</dbReference>
<dbReference type="CDD" id="cd00009">
    <property type="entry name" value="AAA"/>
    <property type="match status" value="1"/>
</dbReference>
<dbReference type="Gene3D" id="1.20.272.10">
    <property type="match status" value="1"/>
</dbReference>
<keyword evidence="4" id="KW-0235">DNA replication</keyword>
<evidence type="ECO:0000256" key="3">
    <source>
        <dbReference type="ARBA" id="ARBA00005378"/>
    </source>
</evidence>
<dbReference type="AlphaFoldDB" id="A0A061RXH8"/>
<dbReference type="InterPro" id="IPR003593">
    <property type="entry name" value="AAA+_ATPase"/>
</dbReference>
<dbReference type="PANTHER" id="PTHR11669:SF1">
    <property type="entry name" value="REPLICATION FACTOR C SUBUNIT 3"/>
    <property type="match status" value="1"/>
</dbReference>
<evidence type="ECO:0000256" key="5">
    <source>
        <dbReference type="ARBA" id="ARBA00023242"/>
    </source>
</evidence>
<evidence type="ECO:0000256" key="2">
    <source>
        <dbReference type="ARBA" id="ARBA00004123"/>
    </source>
</evidence>
<dbReference type="FunFam" id="1.10.8.60:FF:000030">
    <property type="entry name" value="replication factor C subunit 3"/>
    <property type="match status" value="1"/>
</dbReference>
<dbReference type="GO" id="GO:0005663">
    <property type="term" value="C:DNA replication factor C complex"/>
    <property type="evidence" value="ECO:0007669"/>
    <property type="project" value="TreeGrafter"/>
</dbReference>
<dbReference type="EMBL" id="GBEZ01008947">
    <property type="protein sequence ID" value="JAC76618.1"/>
    <property type="molecule type" value="Transcribed_RNA"/>
</dbReference>
<reference evidence="7" key="1">
    <citation type="submission" date="2014-05" db="EMBL/GenBank/DDBJ databases">
        <title>The transcriptome of the halophilic microalga Tetraselmis sp. GSL018 isolated from the Great Salt Lake, Utah.</title>
        <authorList>
            <person name="Jinkerson R.E."/>
            <person name="D'Adamo S."/>
            <person name="Posewitz M.C."/>
        </authorList>
    </citation>
    <scope>NUCLEOTIDE SEQUENCE</scope>
    <source>
        <strain evidence="7">GSL018</strain>
    </source>
</reference>
<feature type="domain" description="AAA+ ATPase" evidence="6">
    <location>
        <begin position="33"/>
        <end position="189"/>
    </location>
</feature>
<name>A0A061RXH8_9CHLO</name>
<proteinExistence type="inferred from homology"/>
<dbReference type="GO" id="GO:0006281">
    <property type="term" value="P:DNA repair"/>
    <property type="evidence" value="ECO:0007669"/>
    <property type="project" value="UniProtKB-ARBA"/>
</dbReference>
<dbReference type="SUPFAM" id="SSF48019">
    <property type="entry name" value="post-AAA+ oligomerization domain-like"/>
    <property type="match status" value="1"/>
</dbReference>
<dbReference type="PANTHER" id="PTHR11669">
    <property type="entry name" value="REPLICATION FACTOR C / DNA POLYMERASE III GAMMA-TAU SUBUNIT"/>
    <property type="match status" value="1"/>
</dbReference>
<dbReference type="GO" id="GO:0003677">
    <property type="term" value="F:DNA binding"/>
    <property type="evidence" value="ECO:0007669"/>
    <property type="project" value="InterPro"/>
</dbReference>
<evidence type="ECO:0000256" key="4">
    <source>
        <dbReference type="ARBA" id="ARBA00022705"/>
    </source>
</evidence>
<dbReference type="InterPro" id="IPR008921">
    <property type="entry name" value="DNA_pol3_clamp-load_cplx_C"/>
</dbReference>
<accession>A0A061RXH8</accession>
<dbReference type="GO" id="GO:0005634">
    <property type="term" value="C:nucleus"/>
    <property type="evidence" value="ECO:0007669"/>
    <property type="project" value="UniProtKB-SubCell"/>
</dbReference>
<dbReference type="Gene3D" id="3.40.50.300">
    <property type="entry name" value="P-loop containing nucleotide triphosphate hydrolases"/>
    <property type="match status" value="1"/>
</dbReference>
<dbReference type="InterPro" id="IPR050238">
    <property type="entry name" value="DNA_Rep/Repair_Clamp_Loader"/>
</dbReference>
<evidence type="ECO:0000259" key="6">
    <source>
        <dbReference type="SMART" id="SM00382"/>
    </source>
</evidence>
<organism evidence="7">
    <name type="scientific">Tetraselmis sp. GSL018</name>
    <dbReference type="NCBI Taxonomy" id="582737"/>
    <lineage>
        <taxon>Eukaryota</taxon>
        <taxon>Viridiplantae</taxon>
        <taxon>Chlorophyta</taxon>
        <taxon>core chlorophytes</taxon>
        <taxon>Chlorodendrophyceae</taxon>
        <taxon>Chlorodendrales</taxon>
        <taxon>Chlorodendraceae</taxon>
        <taxon>Tetraselmis</taxon>
    </lineage>
</organism>
<dbReference type="GO" id="GO:0006271">
    <property type="term" value="P:DNA strand elongation involved in DNA replication"/>
    <property type="evidence" value="ECO:0007669"/>
    <property type="project" value="UniProtKB-ARBA"/>
</dbReference>